<gene>
    <name evidence="1" type="ORF">BJ554DRAFT_3573</name>
</gene>
<protein>
    <submittedName>
        <fullName evidence="1">Uncharacterized protein</fullName>
    </submittedName>
</protein>
<evidence type="ECO:0000313" key="2">
    <source>
        <dbReference type="Proteomes" id="UP000673691"/>
    </source>
</evidence>
<keyword evidence="2" id="KW-1185">Reference proteome</keyword>
<evidence type="ECO:0000313" key="1">
    <source>
        <dbReference type="EMBL" id="KAG5462780.1"/>
    </source>
</evidence>
<dbReference type="EMBL" id="JAEFCI010001622">
    <property type="protein sequence ID" value="KAG5462780.1"/>
    <property type="molecule type" value="Genomic_DNA"/>
</dbReference>
<dbReference type="Proteomes" id="UP000673691">
    <property type="component" value="Unassembled WGS sequence"/>
</dbReference>
<organism evidence="1 2">
    <name type="scientific">Olpidium bornovanus</name>
    <dbReference type="NCBI Taxonomy" id="278681"/>
    <lineage>
        <taxon>Eukaryota</taxon>
        <taxon>Fungi</taxon>
        <taxon>Fungi incertae sedis</taxon>
        <taxon>Olpidiomycota</taxon>
        <taxon>Olpidiomycotina</taxon>
        <taxon>Olpidiomycetes</taxon>
        <taxon>Olpidiales</taxon>
        <taxon>Olpidiaceae</taxon>
        <taxon>Olpidium</taxon>
    </lineage>
</organism>
<reference evidence="1 2" key="1">
    <citation type="journal article" name="Sci. Rep.">
        <title>Genome-scale phylogenetic analyses confirm Olpidium as the closest living zoosporic fungus to the non-flagellated, terrestrial fungi.</title>
        <authorList>
            <person name="Chang Y."/>
            <person name="Rochon D."/>
            <person name="Sekimoto S."/>
            <person name="Wang Y."/>
            <person name="Chovatia M."/>
            <person name="Sandor L."/>
            <person name="Salamov A."/>
            <person name="Grigoriev I.V."/>
            <person name="Stajich J.E."/>
            <person name="Spatafora J.W."/>
        </authorList>
    </citation>
    <scope>NUCLEOTIDE SEQUENCE [LARGE SCALE GENOMIC DNA]</scope>
    <source>
        <strain evidence="1">S191</strain>
    </source>
</reference>
<proteinExistence type="predicted"/>
<comment type="caution">
    <text evidence="1">The sequence shown here is derived from an EMBL/GenBank/DDBJ whole genome shotgun (WGS) entry which is preliminary data.</text>
</comment>
<sequence>QPLDLHGCTVARSGGHSRRPRHVGVAHLIHPGAAVPLVAAVDEAGAPVDENVNVKSEVAHGVVKVRPGVVLAEGYPLRVALEDFLDDFRHGRSARVRARVVRLAELVRPHEPPRNDRLQELLALR</sequence>
<accession>A0A8H8A0P0</accession>
<feature type="non-terminal residue" evidence="1">
    <location>
        <position position="1"/>
    </location>
</feature>
<dbReference type="AlphaFoldDB" id="A0A8H8A0P0"/>
<name>A0A8H8A0P0_9FUNG</name>